<feature type="domain" description="DUF6533" evidence="2">
    <location>
        <begin position="27"/>
        <end position="69"/>
    </location>
</feature>
<keyword evidence="1" id="KW-0812">Transmembrane</keyword>
<dbReference type="Pfam" id="PF20151">
    <property type="entry name" value="DUF6533"/>
    <property type="match status" value="1"/>
</dbReference>
<name>A0ABR3JT05_9AGAR</name>
<evidence type="ECO:0000256" key="1">
    <source>
        <dbReference type="SAM" id="Phobius"/>
    </source>
</evidence>
<proteinExistence type="predicted"/>
<accession>A0ABR3JT05</accession>
<evidence type="ECO:0000259" key="2">
    <source>
        <dbReference type="Pfam" id="PF20151"/>
    </source>
</evidence>
<feature type="transmembrane region" description="Helical" evidence="1">
    <location>
        <begin position="22"/>
        <end position="43"/>
    </location>
</feature>
<gene>
    <name evidence="3" type="ORF">HGRIS_000415</name>
</gene>
<protein>
    <recommendedName>
        <fullName evidence="2">DUF6533 domain-containing protein</fullName>
    </recommendedName>
</protein>
<dbReference type="Proteomes" id="UP001556367">
    <property type="component" value="Unassembled WGS sequence"/>
</dbReference>
<reference evidence="4" key="1">
    <citation type="submission" date="2024-06" db="EMBL/GenBank/DDBJ databases">
        <title>Multi-omics analyses provide insights into the biosynthesis of the anticancer antibiotic pleurotin in Hohenbuehelia grisea.</title>
        <authorList>
            <person name="Weaver J.A."/>
            <person name="Alberti F."/>
        </authorList>
    </citation>
    <scope>NUCLEOTIDE SEQUENCE [LARGE SCALE GENOMIC DNA]</scope>
    <source>
        <strain evidence="4">T-177</strain>
    </source>
</reference>
<dbReference type="EMBL" id="JASNQZ010000004">
    <property type="protein sequence ID" value="KAL0958262.1"/>
    <property type="molecule type" value="Genomic_DNA"/>
</dbReference>
<keyword evidence="4" id="KW-1185">Reference proteome</keyword>
<keyword evidence="1" id="KW-1133">Transmembrane helix</keyword>
<sequence>MAILVQDAAIFAQLLQAVSDVFAVNICTAAALAWLVYDILITFDQEVALLRARLTWSKCIHIFLRYWTVVILA</sequence>
<dbReference type="InterPro" id="IPR045340">
    <property type="entry name" value="DUF6533"/>
</dbReference>
<evidence type="ECO:0000313" key="4">
    <source>
        <dbReference type="Proteomes" id="UP001556367"/>
    </source>
</evidence>
<organism evidence="3 4">
    <name type="scientific">Hohenbuehelia grisea</name>
    <dbReference type="NCBI Taxonomy" id="104357"/>
    <lineage>
        <taxon>Eukaryota</taxon>
        <taxon>Fungi</taxon>
        <taxon>Dikarya</taxon>
        <taxon>Basidiomycota</taxon>
        <taxon>Agaricomycotina</taxon>
        <taxon>Agaricomycetes</taxon>
        <taxon>Agaricomycetidae</taxon>
        <taxon>Agaricales</taxon>
        <taxon>Pleurotineae</taxon>
        <taxon>Pleurotaceae</taxon>
        <taxon>Hohenbuehelia</taxon>
    </lineage>
</organism>
<keyword evidence="1" id="KW-0472">Membrane</keyword>
<comment type="caution">
    <text evidence="3">The sequence shown here is derived from an EMBL/GenBank/DDBJ whole genome shotgun (WGS) entry which is preliminary data.</text>
</comment>
<evidence type="ECO:0000313" key="3">
    <source>
        <dbReference type="EMBL" id="KAL0958262.1"/>
    </source>
</evidence>